<reference evidence="1" key="1">
    <citation type="submission" date="2020-05" db="EMBL/GenBank/DDBJ databases">
        <authorList>
            <person name="Chiriac C."/>
            <person name="Salcher M."/>
            <person name="Ghai R."/>
            <person name="Kavagutti S V."/>
        </authorList>
    </citation>
    <scope>NUCLEOTIDE SEQUENCE</scope>
</reference>
<dbReference type="EMBL" id="CAFBNC010000061">
    <property type="protein sequence ID" value="CAB4940446.1"/>
    <property type="molecule type" value="Genomic_DNA"/>
</dbReference>
<evidence type="ECO:0000313" key="1">
    <source>
        <dbReference type="EMBL" id="CAB4940446.1"/>
    </source>
</evidence>
<sequence length="167" mass="18146">MSLVGRGQHLGLVDVVDAERLKDLRFSEVTDAGLRHDRDRRDRLDALDHLGIAHTSHAAVATDVGRNALKCHDGNGAGIFGDTSLLGVNDVHDDATLEHVGESALHELRTCFPHGLRMDDVLGLRCLFRCGLGDRGLFDCHLRLLGGILPPLYGPVRWESQVGANTS</sequence>
<organism evidence="1">
    <name type="scientific">freshwater metagenome</name>
    <dbReference type="NCBI Taxonomy" id="449393"/>
    <lineage>
        <taxon>unclassified sequences</taxon>
        <taxon>metagenomes</taxon>
        <taxon>ecological metagenomes</taxon>
    </lineage>
</organism>
<protein>
    <submittedName>
        <fullName evidence="1">Unannotated protein</fullName>
    </submittedName>
</protein>
<dbReference type="AlphaFoldDB" id="A0A6J7JB98"/>
<name>A0A6J7JB98_9ZZZZ</name>
<gene>
    <name evidence="1" type="ORF">UFOPK3733_01262</name>
</gene>
<proteinExistence type="predicted"/>
<accession>A0A6J7JB98</accession>